<dbReference type="AlphaFoldDB" id="A0A3P7PZ38"/>
<gene>
    <name evidence="2" type="ORF">PATL70BA_2927</name>
</gene>
<keyword evidence="3" id="KW-1185">Reference proteome</keyword>
<dbReference type="Proteomes" id="UP000279029">
    <property type="component" value="Chromosome"/>
</dbReference>
<organism evidence="2 3">
    <name type="scientific">Petrocella atlantisensis</name>
    <dbReference type="NCBI Taxonomy" id="2173034"/>
    <lineage>
        <taxon>Bacteria</taxon>
        <taxon>Bacillati</taxon>
        <taxon>Bacillota</taxon>
        <taxon>Clostridia</taxon>
        <taxon>Lachnospirales</taxon>
        <taxon>Vallitaleaceae</taxon>
        <taxon>Petrocella</taxon>
    </lineage>
</organism>
<evidence type="ECO:0000313" key="3">
    <source>
        <dbReference type="Proteomes" id="UP000279029"/>
    </source>
</evidence>
<dbReference type="EMBL" id="LR130778">
    <property type="protein sequence ID" value="VDN48837.1"/>
    <property type="molecule type" value="Genomic_DNA"/>
</dbReference>
<sequence>MNKNIQIYEKYLEEKMNQKTLSKQDLLNHRAQIAYLQHERYIHLLVTCVVSIILFMILMVCLYYDSILLNLLLIIFVVLDAFYVRHYYVLENTIQRWYKVEIDIITLINNLK</sequence>
<dbReference type="RefSeq" id="WP_125137910.1">
    <property type="nucleotide sequence ID" value="NZ_LR130778.1"/>
</dbReference>
<evidence type="ECO:0000313" key="2">
    <source>
        <dbReference type="EMBL" id="VDN48837.1"/>
    </source>
</evidence>
<proteinExistence type="predicted"/>
<keyword evidence="1" id="KW-0812">Transmembrane</keyword>
<dbReference type="KEGG" id="cbar:PATL70BA_2927"/>
<name>A0A3P7PZ38_9FIRM</name>
<feature type="transmembrane region" description="Helical" evidence="1">
    <location>
        <begin position="41"/>
        <end position="65"/>
    </location>
</feature>
<evidence type="ECO:0000256" key="1">
    <source>
        <dbReference type="SAM" id="Phobius"/>
    </source>
</evidence>
<keyword evidence="1" id="KW-1133">Transmembrane helix</keyword>
<protein>
    <submittedName>
        <fullName evidence="2">Uncharacterized protein</fullName>
    </submittedName>
</protein>
<reference evidence="2 3" key="1">
    <citation type="submission" date="2018-09" db="EMBL/GenBank/DDBJ databases">
        <authorList>
            <person name="Postec A."/>
        </authorList>
    </citation>
    <scope>NUCLEOTIDE SEQUENCE [LARGE SCALE GENOMIC DNA]</scope>
    <source>
        <strain evidence="2">70B-A</strain>
    </source>
</reference>
<keyword evidence="1" id="KW-0472">Membrane</keyword>
<feature type="transmembrane region" description="Helical" evidence="1">
    <location>
        <begin position="71"/>
        <end position="90"/>
    </location>
</feature>
<accession>A0A3P7PZ38</accession>
<dbReference type="OrthoDB" id="1938125at2"/>